<protein>
    <recommendedName>
        <fullName evidence="3">Outer membrane lipoprotein-sorting protein</fullName>
    </recommendedName>
</protein>
<evidence type="ECO:0008006" key="3">
    <source>
        <dbReference type="Google" id="ProtNLM"/>
    </source>
</evidence>
<dbReference type="AlphaFoldDB" id="A0A2W5K1Y6"/>
<evidence type="ECO:0000313" key="2">
    <source>
        <dbReference type="Proteomes" id="UP000249046"/>
    </source>
</evidence>
<dbReference type="Proteomes" id="UP000249046">
    <property type="component" value="Unassembled WGS sequence"/>
</dbReference>
<name>A0A2W5K1Y6_9GAMM</name>
<comment type="caution">
    <text evidence="1">The sequence shown here is derived from an EMBL/GenBank/DDBJ whole genome shotgun (WGS) entry which is preliminary data.</text>
</comment>
<evidence type="ECO:0000313" key="1">
    <source>
        <dbReference type="EMBL" id="PZQ09969.1"/>
    </source>
</evidence>
<accession>A0A2W5K1Y6</accession>
<sequence>MSFLALAAVAFASPVRADARDAVLAAHRATMDARVRVETVSNTGGQQARSTVRYDTSQRVHLKTDQMEMIVLPEGTWMRNGDGGWMKPPFDASAIVRQLVPETIEQMQKGLSNVVDEGAAEFGGKPAHAYSFDVAMTMMGISVTSHSRILVGADGRILQAVTDGEALGKKTHSEQTYHYDDTIRVVAPN</sequence>
<dbReference type="EMBL" id="QFPO01000023">
    <property type="protein sequence ID" value="PZQ09969.1"/>
    <property type="molecule type" value="Genomic_DNA"/>
</dbReference>
<dbReference type="Gene3D" id="2.50.20.20">
    <property type="match status" value="1"/>
</dbReference>
<organism evidence="1 2">
    <name type="scientific">Rhodanobacter denitrificans</name>
    <dbReference type="NCBI Taxonomy" id="666685"/>
    <lineage>
        <taxon>Bacteria</taxon>
        <taxon>Pseudomonadati</taxon>
        <taxon>Pseudomonadota</taxon>
        <taxon>Gammaproteobacteria</taxon>
        <taxon>Lysobacterales</taxon>
        <taxon>Rhodanobacteraceae</taxon>
        <taxon>Rhodanobacter</taxon>
    </lineage>
</organism>
<reference evidence="1 2" key="1">
    <citation type="submission" date="2017-08" db="EMBL/GenBank/DDBJ databases">
        <title>Infants hospitalized years apart are colonized by the same room-sourced microbial strains.</title>
        <authorList>
            <person name="Brooks B."/>
            <person name="Olm M.R."/>
            <person name="Firek B.A."/>
            <person name="Baker R."/>
            <person name="Thomas B.C."/>
            <person name="Morowitz M.J."/>
            <person name="Banfield J.F."/>
        </authorList>
    </citation>
    <scope>NUCLEOTIDE SEQUENCE [LARGE SCALE GENOMIC DNA]</scope>
    <source>
        <strain evidence="1">S2_005_003_R2_42</strain>
    </source>
</reference>
<proteinExistence type="predicted"/>
<gene>
    <name evidence="1" type="ORF">DI564_16685</name>
</gene>